<dbReference type="InterPro" id="IPR008963">
    <property type="entry name" value="Purple_acid_Pase-like_N"/>
</dbReference>
<proteinExistence type="predicted"/>
<dbReference type="InterPro" id="IPR040974">
    <property type="entry name" value="Fn3_PAP"/>
</dbReference>
<evidence type="ECO:0000256" key="1">
    <source>
        <dbReference type="ARBA" id="ARBA00004123"/>
    </source>
</evidence>
<gene>
    <name evidence="5" type="ORF">MKW98_019790</name>
</gene>
<dbReference type="PROSITE" id="PS50071">
    <property type="entry name" value="HOMEOBOX_2"/>
    <property type="match status" value="1"/>
</dbReference>
<accession>A0AAD4XWX8</accession>
<dbReference type="Pfam" id="PF16656">
    <property type="entry name" value="Pur_ac_phosph_N"/>
    <property type="match status" value="1"/>
</dbReference>
<dbReference type="Pfam" id="PF16719">
    <property type="entry name" value="SAWADEE"/>
    <property type="match status" value="1"/>
</dbReference>
<dbReference type="PANTHER" id="PTHR33827">
    <property type="entry name" value="PROTEIN SAWADEE HOMEODOMAIN HOMOLOG 2"/>
    <property type="match status" value="1"/>
</dbReference>
<keyword evidence="6" id="KW-1185">Reference proteome</keyword>
<dbReference type="Gene3D" id="2.30.30.140">
    <property type="match status" value="1"/>
</dbReference>
<dbReference type="Gene3D" id="2.40.50.40">
    <property type="match status" value="1"/>
</dbReference>
<dbReference type="SUPFAM" id="SSF46689">
    <property type="entry name" value="Homeodomain-like"/>
    <property type="match status" value="1"/>
</dbReference>
<evidence type="ECO:0000256" key="2">
    <source>
        <dbReference type="PROSITE-ProRule" id="PRU00108"/>
    </source>
</evidence>
<sequence>MGRPPPSGFPAFRFTSSEVAEMDALLLGANNTLPTREVVCTLAETFSAAPERAGKSVVQWKQVWNWFQNRRYSLKAKLIRTPGKLNVSSLPRDDSGLIRNLCNSGPLLPGTDPFDNNARVEFEAKSSRDGAWYDVATFVSHRLFETGDPEVRVRFAGFTADEDEWVNVRKHVRHSSIPCLAAECGAILPGDLVLCFQERQGQALYLDAHVIDAQRWRHDVRGCRCRFLVRYDHDQSEEIVPLRKLCRRPESDHRLQLLYASKEPPLADLQDLGKDHASPFGTSGSLNSTPRKTRKRHKPKVNADVSQSSHSGERSISWLKTEKFDDSSNNYNNFRTSDEPIRDAAAAVAALVTGNATGTDTGSVSVMPTNIEGGVRWNNVLSWRFPSFSCSSVEMMNSTTEYFQPYTAISEFRMLNRRTLFECPDPNPFLQVNFSASSQSGLLNEENITVTVSGVLIPLDSDWLAMISPSSSDVSSCALSGLFYEQTGDLSKLPLLCHYPVKAQYLSVDPSYLGCKTKECKKEESGICVLHTCSGSVTFHVVNIRTDIEFVFFAGGFETPCILKRSSPMKFANPNSPLYGHLSSIDSSGTSMKLTWVSGDKEPQQVQYGDGNSHASDANTFTQKEMCGKSLNVCLTVTYRNLVKCFKSVYNASKTPLYTDSPIKSPAIDFGWHDPGFIHSAVMADLQPSTTYSYRYGSDSVGWSNQTKFRTPPAGGSDELKFLAFGDMGKAPLDGSIEHYIQ</sequence>
<comment type="caution">
    <text evidence="5">The sequence shown here is derived from an EMBL/GenBank/DDBJ whole genome shotgun (WGS) entry which is preliminary data.</text>
</comment>
<feature type="DNA-binding region" description="Homeobox" evidence="2">
    <location>
        <begin position="15"/>
        <end position="78"/>
    </location>
</feature>
<protein>
    <recommendedName>
        <fullName evidence="4">Homeobox domain-containing protein</fullName>
    </recommendedName>
</protein>
<dbReference type="EMBL" id="JAJJMB010001902">
    <property type="protein sequence ID" value="KAI3954659.1"/>
    <property type="molecule type" value="Genomic_DNA"/>
</dbReference>
<dbReference type="Gene3D" id="2.60.40.380">
    <property type="entry name" value="Purple acid phosphatase-like, N-terminal"/>
    <property type="match status" value="1"/>
</dbReference>
<dbReference type="InterPro" id="IPR039276">
    <property type="entry name" value="SHH1/2"/>
</dbReference>
<dbReference type="InterPro" id="IPR032001">
    <property type="entry name" value="SAWADEE_dom"/>
</dbReference>
<evidence type="ECO:0000313" key="5">
    <source>
        <dbReference type="EMBL" id="KAI3954659.1"/>
    </source>
</evidence>
<keyword evidence="2" id="KW-0539">Nucleus</keyword>
<evidence type="ECO:0000259" key="4">
    <source>
        <dbReference type="PROSITE" id="PS50071"/>
    </source>
</evidence>
<dbReference type="InterPro" id="IPR015914">
    <property type="entry name" value="PAPs_N"/>
</dbReference>
<dbReference type="InterPro" id="IPR009057">
    <property type="entry name" value="Homeodomain-like_sf"/>
</dbReference>
<keyword evidence="2" id="KW-0238">DNA-binding</keyword>
<dbReference type="GO" id="GO:0005634">
    <property type="term" value="C:nucleus"/>
    <property type="evidence" value="ECO:0007669"/>
    <property type="project" value="UniProtKB-SubCell"/>
</dbReference>
<dbReference type="GO" id="GO:0046872">
    <property type="term" value="F:metal ion binding"/>
    <property type="evidence" value="ECO:0007669"/>
    <property type="project" value="InterPro"/>
</dbReference>
<comment type="subcellular location">
    <subcellularLocation>
        <location evidence="1 2">Nucleus</location>
    </subcellularLocation>
</comment>
<keyword evidence="2" id="KW-0371">Homeobox</keyword>
<dbReference type="SUPFAM" id="SSF49363">
    <property type="entry name" value="Purple acid phosphatase, N-terminal domain"/>
    <property type="match status" value="1"/>
</dbReference>
<feature type="compositionally biased region" description="Basic residues" evidence="3">
    <location>
        <begin position="291"/>
        <end position="300"/>
    </location>
</feature>
<feature type="domain" description="Homeobox" evidence="4">
    <location>
        <begin position="13"/>
        <end position="77"/>
    </location>
</feature>
<dbReference type="GO" id="GO:0003682">
    <property type="term" value="F:chromatin binding"/>
    <property type="evidence" value="ECO:0007669"/>
    <property type="project" value="InterPro"/>
</dbReference>
<evidence type="ECO:0000313" key="6">
    <source>
        <dbReference type="Proteomes" id="UP001202328"/>
    </source>
</evidence>
<dbReference type="GO" id="GO:0003677">
    <property type="term" value="F:DNA binding"/>
    <property type="evidence" value="ECO:0007669"/>
    <property type="project" value="UniProtKB-UniRule"/>
</dbReference>
<feature type="region of interest" description="Disordered" evidence="3">
    <location>
        <begin position="268"/>
        <end position="314"/>
    </location>
</feature>
<dbReference type="AlphaFoldDB" id="A0AAD4XWX8"/>
<evidence type="ECO:0000256" key="3">
    <source>
        <dbReference type="SAM" id="MobiDB-lite"/>
    </source>
</evidence>
<dbReference type="Pfam" id="PF17808">
    <property type="entry name" value="fn3_PAP"/>
    <property type="match status" value="1"/>
</dbReference>
<reference evidence="5" key="1">
    <citation type="submission" date="2022-04" db="EMBL/GenBank/DDBJ databases">
        <title>A functionally conserved STORR gene fusion in Papaver species that diverged 16.8 million years ago.</title>
        <authorList>
            <person name="Catania T."/>
        </authorList>
    </citation>
    <scope>NUCLEOTIDE SEQUENCE</scope>
    <source>
        <strain evidence="5">S-188037</strain>
    </source>
</reference>
<dbReference type="GO" id="GO:0003993">
    <property type="term" value="F:acid phosphatase activity"/>
    <property type="evidence" value="ECO:0007669"/>
    <property type="project" value="InterPro"/>
</dbReference>
<dbReference type="InterPro" id="IPR001356">
    <property type="entry name" value="HD"/>
</dbReference>
<organism evidence="5 6">
    <name type="scientific">Papaver atlanticum</name>
    <dbReference type="NCBI Taxonomy" id="357466"/>
    <lineage>
        <taxon>Eukaryota</taxon>
        <taxon>Viridiplantae</taxon>
        <taxon>Streptophyta</taxon>
        <taxon>Embryophyta</taxon>
        <taxon>Tracheophyta</taxon>
        <taxon>Spermatophyta</taxon>
        <taxon>Magnoliopsida</taxon>
        <taxon>Ranunculales</taxon>
        <taxon>Papaveraceae</taxon>
        <taxon>Papaveroideae</taxon>
        <taxon>Papaver</taxon>
    </lineage>
</organism>
<dbReference type="Proteomes" id="UP001202328">
    <property type="component" value="Unassembled WGS sequence"/>
</dbReference>
<dbReference type="PANTHER" id="PTHR33827:SF7">
    <property type="entry name" value="PROTEIN SAWADEE HOMEODOMAIN HOMOLOG 2"/>
    <property type="match status" value="1"/>
</dbReference>
<name>A0AAD4XWX8_9MAGN</name>